<dbReference type="EMBL" id="CH479180">
    <property type="protein sequence ID" value="EDW29220.1"/>
    <property type="molecule type" value="Genomic_DNA"/>
</dbReference>
<proteinExistence type="predicted"/>
<name>B4G721_DROPE</name>
<sequence>MVSALKCSLARSGHHQLCLFGWVELGVEVEVNAKCKRSLKRPLERFIQYTKK</sequence>
<dbReference type="Proteomes" id="UP000008744">
    <property type="component" value="Unassembled WGS sequence"/>
</dbReference>
<protein>
    <submittedName>
        <fullName evidence="1">GL20537</fullName>
    </submittedName>
</protein>
<gene>
    <name evidence="1" type="primary">Dper\GL20537</name>
    <name evidence="1" type="ORF">Dper_GL20537</name>
</gene>
<dbReference type="AlphaFoldDB" id="B4G721"/>
<evidence type="ECO:0000313" key="2">
    <source>
        <dbReference type="Proteomes" id="UP000008744"/>
    </source>
</evidence>
<evidence type="ECO:0000313" key="1">
    <source>
        <dbReference type="EMBL" id="EDW29220.1"/>
    </source>
</evidence>
<accession>B4G721</accession>
<organism evidence="2">
    <name type="scientific">Drosophila persimilis</name>
    <name type="common">Fruit fly</name>
    <dbReference type="NCBI Taxonomy" id="7234"/>
    <lineage>
        <taxon>Eukaryota</taxon>
        <taxon>Metazoa</taxon>
        <taxon>Ecdysozoa</taxon>
        <taxon>Arthropoda</taxon>
        <taxon>Hexapoda</taxon>
        <taxon>Insecta</taxon>
        <taxon>Pterygota</taxon>
        <taxon>Neoptera</taxon>
        <taxon>Endopterygota</taxon>
        <taxon>Diptera</taxon>
        <taxon>Brachycera</taxon>
        <taxon>Muscomorpha</taxon>
        <taxon>Ephydroidea</taxon>
        <taxon>Drosophilidae</taxon>
        <taxon>Drosophila</taxon>
        <taxon>Sophophora</taxon>
    </lineage>
</organism>
<dbReference type="HOGENOM" id="CLU_3089446_0_0_1"/>
<reference evidence="1 2" key="1">
    <citation type="journal article" date="2007" name="Nature">
        <title>Evolution of genes and genomes on the Drosophila phylogeny.</title>
        <authorList>
            <consortium name="Drosophila 12 Genomes Consortium"/>
            <person name="Clark A.G."/>
            <person name="Eisen M.B."/>
            <person name="Smith D.R."/>
            <person name="Bergman C.M."/>
            <person name="Oliver B."/>
            <person name="Markow T.A."/>
            <person name="Kaufman T.C."/>
            <person name="Kellis M."/>
            <person name="Gelbart W."/>
            <person name="Iyer V.N."/>
            <person name="Pollard D.A."/>
            <person name="Sackton T.B."/>
            <person name="Larracuente A.M."/>
            <person name="Singh N.D."/>
            <person name="Abad J.P."/>
            <person name="Abt D.N."/>
            <person name="Adryan B."/>
            <person name="Aguade M."/>
            <person name="Akashi H."/>
            <person name="Anderson W.W."/>
            <person name="Aquadro C.F."/>
            <person name="Ardell D.H."/>
            <person name="Arguello R."/>
            <person name="Artieri C.G."/>
            <person name="Barbash D.A."/>
            <person name="Barker D."/>
            <person name="Barsanti P."/>
            <person name="Batterham P."/>
            <person name="Batzoglou S."/>
            <person name="Begun D."/>
            <person name="Bhutkar A."/>
            <person name="Blanco E."/>
            <person name="Bosak S.A."/>
            <person name="Bradley R.K."/>
            <person name="Brand A.D."/>
            <person name="Brent M.R."/>
            <person name="Brooks A.N."/>
            <person name="Brown R.H."/>
            <person name="Butlin R.K."/>
            <person name="Caggese C."/>
            <person name="Calvi B.R."/>
            <person name="Bernardo de Carvalho A."/>
            <person name="Caspi A."/>
            <person name="Castrezana S."/>
            <person name="Celniker S.E."/>
            <person name="Chang J.L."/>
            <person name="Chapple C."/>
            <person name="Chatterji S."/>
            <person name="Chinwalla A."/>
            <person name="Civetta A."/>
            <person name="Clifton S.W."/>
            <person name="Comeron J.M."/>
            <person name="Costello J.C."/>
            <person name="Coyne J.A."/>
            <person name="Daub J."/>
            <person name="David R.G."/>
            <person name="Delcher A.L."/>
            <person name="Delehaunty K."/>
            <person name="Do C.B."/>
            <person name="Ebling H."/>
            <person name="Edwards K."/>
            <person name="Eickbush T."/>
            <person name="Evans J.D."/>
            <person name="Filipski A."/>
            <person name="Findeiss S."/>
            <person name="Freyhult E."/>
            <person name="Fulton L."/>
            <person name="Fulton R."/>
            <person name="Garcia A.C."/>
            <person name="Gardiner A."/>
            <person name="Garfield D.A."/>
            <person name="Garvin B.E."/>
            <person name="Gibson G."/>
            <person name="Gilbert D."/>
            <person name="Gnerre S."/>
            <person name="Godfrey J."/>
            <person name="Good R."/>
            <person name="Gotea V."/>
            <person name="Gravely B."/>
            <person name="Greenberg A.J."/>
            <person name="Griffiths-Jones S."/>
            <person name="Gross S."/>
            <person name="Guigo R."/>
            <person name="Gustafson E.A."/>
            <person name="Haerty W."/>
            <person name="Hahn M.W."/>
            <person name="Halligan D.L."/>
            <person name="Halpern A.L."/>
            <person name="Halter G.M."/>
            <person name="Han M.V."/>
            <person name="Heger A."/>
            <person name="Hillier L."/>
            <person name="Hinrichs A.S."/>
            <person name="Holmes I."/>
            <person name="Hoskins R.A."/>
            <person name="Hubisz M.J."/>
            <person name="Hultmark D."/>
            <person name="Huntley M.A."/>
            <person name="Jaffe D.B."/>
            <person name="Jagadeeshan S."/>
            <person name="Jeck W.R."/>
            <person name="Johnson J."/>
            <person name="Jones C.D."/>
            <person name="Jordan W.C."/>
            <person name="Karpen G.H."/>
            <person name="Kataoka E."/>
            <person name="Keightley P.D."/>
            <person name="Kheradpour P."/>
            <person name="Kirkness E.F."/>
            <person name="Koerich L.B."/>
            <person name="Kristiansen K."/>
            <person name="Kudrna D."/>
            <person name="Kulathinal R.J."/>
            <person name="Kumar S."/>
            <person name="Kwok R."/>
            <person name="Lander E."/>
            <person name="Langley C.H."/>
            <person name="Lapoint R."/>
            <person name="Lazzaro B.P."/>
            <person name="Lee S.J."/>
            <person name="Levesque L."/>
            <person name="Li R."/>
            <person name="Lin C.F."/>
            <person name="Lin M.F."/>
            <person name="Lindblad-Toh K."/>
            <person name="Llopart A."/>
            <person name="Long M."/>
            <person name="Low L."/>
            <person name="Lozovsky E."/>
            <person name="Lu J."/>
            <person name="Luo M."/>
            <person name="Machado C.A."/>
            <person name="Makalowski W."/>
            <person name="Marzo M."/>
            <person name="Matsuda M."/>
            <person name="Matzkin L."/>
            <person name="McAllister B."/>
            <person name="McBride C.S."/>
            <person name="McKernan B."/>
            <person name="McKernan K."/>
            <person name="Mendez-Lago M."/>
            <person name="Minx P."/>
            <person name="Mollenhauer M.U."/>
            <person name="Montooth K."/>
            <person name="Mount S.M."/>
            <person name="Mu X."/>
            <person name="Myers E."/>
            <person name="Negre B."/>
            <person name="Newfeld S."/>
            <person name="Nielsen R."/>
            <person name="Noor M.A."/>
            <person name="O'Grady P."/>
            <person name="Pachter L."/>
            <person name="Papaceit M."/>
            <person name="Parisi M.J."/>
            <person name="Parisi M."/>
            <person name="Parts L."/>
            <person name="Pedersen J.S."/>
            <person name="Pesole G."/>
            <person name="Phillippy A.M."/>
            <person name="Ponting C.P."/>
            <person name="Pop M."/>
            <person name="Porcelli D."/>
            <person name="Powell J.R."/>
            <person name="Prohaska S."/>
            <person name="Pruitt K."/>
            <person name="Puig M."/>
            <person name="Quesneville H."/>
            <person name="Ram K.R."/>
            <person name="Rand D."/>
            <person name="Rasmussen M.D."/>
            <person name="Reed L.K."/>
            <person name="Reenan R."/>
            <person name="Reily A."/>
            <person name="Remington K.A."/>
            <person name="Rieger T.T."/>
            <person name="Ritchie M.G."/>
            <person name="Robin C."/>
            <person name="Rogers Y.H."/>
            <person name="Rohde C."/>
            <person name="Rozas J."/>
            <person name="Rubenfield M.J."/>
            <person name="Ruiz A."/>
            <person name="Russo S."/>
            <person name="Salzberg S.L."/>
            <person name="Sanchez-Gracia A."/>
            <person name="Saranga D.J."/>
            <person name="Sato H."/>
            <person name="Schaeffer S.W."/>
            <person name="Schatz M.C."/>
            <person name="Schlenke T."/>
            <person name="Schwartz R."/>
            <person name="Segarra C."/>
            <person name="Singh R.S."/>
            <person name="Sirot L."/>
            <person name="Sirota M."/>
            <person name="Sisneros N.B."/>
            <person name="Smith C.D."/>
            <person name="Smith T.F."/>
            <person name="Spieth J."/>
            <person name="Stage D.E."/>
            <person name="Stark A."/>
            <person name="Stephan W."/>
            <person name="Strausberg R.L."/>
            <person name="Strempel S."/>
            <person name="Sturgill D."/>
            <person name="Sutton G."/>
            <person name="Sutton G.G."/>
            <person name="Tao W."/>
            <person name="Teichmann S."/>
            <person name="Tobari Y.N."/>
            <person name="Tomimura Y."/>
            <person name="Tsolas J.M."/>
            <person name="Valente V.L."/>
            <person name="Venter E."/>
            <person name="Venter J.C."/>
            <person name="Vicario S."/>
            <person name="Vieira F.G."/>
            <person name="Vilella A.J."/>
            <person name="Villasante A."/>
            <person name="Walenz B."/>
            <person name="Wang J."/>
            <person name="Wasserman M."/>
            <person name="Watts T."/>
            <person name="Wilson D."/>
            <person name="Wilson R.K."/>
            <person name="Wing R.A."/>
            <person name="Wolfner M.F."/>
            <person name="Wong A."/>
            <person name="Wong G.K."/>
            <person name="Wu C.I."/>
            <person name="Wu G."/>
            <person name="Yamamoto D."/>
            <person name="Yang H.P."/>
            <person name="Yang S.P."/>
            <person name="Yorke J.A."/>
            <person name="Yoshida K."/>
            <person name="Zdobnov E."/>
            <person name="Zhang P."/>
            <person name="Zhang Y."/>
            <person name="Zimin A.V."/>
            <person name="Baldwin J."/>
            <person name="Abdouelleil A."/>
            <person name="Abdulkadir J."/>
            <person name="Abebe A."/>
            <person name="Abera B."/>
            <person name="Abreu J."/>
            <person name="Acer S.C."/>
            <person name="Aftuck L."/>
            <person name="Alexander A."/>
            <person name="An P."/>
            <person name="Anderson E."/>
            <person name="Anderson S."/>
            <person name="Arachi H."/>
            <person name="Azer M."/>
            <person name="Bachantsang P."/>
            <person name="Barry A."/>
            <person name="Bayul T."/>
            <person name="Berlin A."/>
            <person name="Bessette D."/>
            <person name="Bloom T."/>
            <person name="Blye J."/>
            <person name="Boguslavskiy L."/>
            <person name="Bonnet C."/>
            <person name="Boukhgalter B."/>
            <person name="Bourzgui I."/>
            <person name="Brown A."/>
            <person name="Cahill P."/>
            <person name="Channer S."/>
            <person name="Cheshatsang Y."/>
            <person name="Chuda L."/>
            <person name="Citroen M."/>
            <person name="Collymore A."/>
            <person name="Cooke P."/>
            <person name="Costello M."/>
            <person name="D'Aco K."/>
            <person name="Daza R."/>
            <person name="De Haan G."/>
            <person name="DeGray S."/>
            <person name="DeMaso C."/>
            <person name="Dhargay N."/>
            <person name="Dooley K."/>
            <person name="Dooley E."/>
            <person name="Doricent M."/>
            <person name="Dorje P."/>
            <person name="Dorjee K."/>
            <person name="Dupes A."/>
            <person name="Elong R."/>
            <person name="Falk J."/>
            <person name="Farina A."/>
            <person name="Faro S."/>
            <person name="Ferguson D."/>
            <person name="Fisher S."/>
            <person name="Foley C.D."/>
            <person name="Franke A."/>
            <person name="Friedrich D."/>
            <person name="Gadbois L."/>
            <person name="Gearin G."/>
            <person name="Gearin C.R."/>
            <person name="Giannoukos G."/>
            <person name="Goode T."/>
            <person name="Graham J."/>
            <person name="Grandbois E."/>
            <person name="Grewal S."/>
            <person name="Gyaltsen K."/>
            <person name="Hafez N."/>
            <person name="Hagos B."/>
            <person name="Hall J."/>
            <person name="Henson C."/>
            <person name="Hollinger A."/>
            <person name="Honan T."/>
            <person name="Huard M.D."/>
            <person name="Hughes L."/>
            <person name="Hurhula B."/>
            <person name="Husby M.E."/>
            <person name="Kamat A."/>
            <person name="Kanga B."/>
            <person name="Kashin S."/>
            <person name="Khazanovich D."/>
            <person name="Kisner P."/>
            <person name="Lance K."/>
            <person name="Lara M."/>
            <person name="Lee W."/>
            <person name="Lennon N."/>
            <person name="Letendre F."/>
            <person name="LeVine R."/>
            <person name="Lipovsky A."/>
            <person name="Liu X."/>
            <person name="Liu J."/>
            <person name="Liu S."/>
            <person name="Lokyitsang T."/>
            <person name="Lokyitsang Y."/>
            <person name="Lubonja R."/>
            <person name="Lui A."/>
            <person name="MacDonald P."/>
            <person name="Magnisalis V."/>
            <person name="Maru K."/>
            <person name="Matthews C."/>
            <person name="McCusker W."/>
            <person name="McDonough S."/>
            <person name="Mehta T."/>
            <person name="Meldrim J."/>
            <person name="Meneus L."/>
            <person name="Mihai O."/>
            <person name="Mihalev A."/>
            <person name="Mihova T."/>
            <person name="Mittelman R."/>
            <person name="Mlenga V."/>
            <person name="Montmayeur A."/>
            <person name="Mulrain L."/>
            <person name="Navidi A."/>
            <person name="Naylor J."/>
            <person name="Negash T."/>
            <person name="Nguyen T."/>
            <person name="Nguyen N."/>
            <person name="Nicol R."/>
            <person name="Norbu C."/>
            <person name="Norbu N."/>
            <person name="Novod N."/>
            <person name="O'Neill B."/>
            <person name="Osman S."/>
            <person name="Markiewicz E."/>
            <person name="Oyono O.L."/>
            <person name="Patti C."/>
            <person name="Phunkhang P."/>
            <person name="Pierre F."/>
            <person name="Priest M."/>
            <person name="Raghuraman S."/>
            <person name="Rege F."/>
            <person name="Reyes R."/>
            <person name="Rise C."/>
            <person name="Rogov P."/>
            <person name="Ross K."/>
            <person name="Ryan E."/>
            <person name="Settipalli S."/>
            <person name="Shea T."/>
            <person name="Sherpa N."/>
            <person name="Shi L."/>
            <person name="Shih D."/>
            <person name="Sparrow T."/>
            <person name="Spaulding J."/>
            <person name="Stalker J."/>
            <person name="Stange-Thomann N."/>
            <person name="Stavropoulos S."/>
            <person name="Stone C."/>
            <person name="Strader C."/>
            <person name="Tesfaye S."/>
            <person name="Thomson T."/>
            <person name="Thoulutsang Y."/>
            <person name="Thoulutsang D."/>
            <person name="Topham K."/>
            <person name="Topping I."/>
            <person name="Tsamla T."/>
            <person name="Vassiliev H."/>
            <person name="Vo A."/>
            <person name="Wangchuk T."/>
            <person name="Wangdi T."/>
            <person name="Weiand M."/>
            <person name="Wilkinson J."/>
            <person name="Wilson A."/>
            <person name="Yadav S."/>
            <person name="Young G."/>
            <person name="Yu Q."/>
            <person name="Zembek L."/>
            <person name="Zhong D."/>
            <person name="Zimmer A."/>
            <person name="Zwirko Z."/>
            <person name="Jaffe D.B."/>
            <person name="Alvarez P."/>
            <person name="Brockman W."/>
            <person name="Butler J."/>
            <person name="Chin C."/>
            <person name="Gnerre S."/>
            <person name="Grabherr M."/>
            <person name="Kleber M."/>
            <person name="Mauceli E."/>
            <person name="MacCallum I."/>
        </authorList>
    </citation>
    <scope>NUCLEOTIDE SEQUENCE [LARGE SCALE GENOMIC DNA]</scope>
    <source>
        <strain evidence="2">MSH-3 / Tucson 14011-0111.49</strain>
    </source>
</reference>
<keyword evidence="2" id="KW-1185">Reference proteome</keyword>